<dbReference type="Gene3D" id="4.10.1100.10">
    <property type="entry name" value="Transcription factor, SBP-box domain"/>
    <property type="match status" value="1"/>
</dbReference>
<accession>A0A1U7YVW1</accession>
<dbReference type="GeneID" id="104588401"/>
<evidence type="ECO:0000256" key="2">
    <source>
        <dbReference type="ARBA" id="ARBA00022771"/>
    </source>
</evidence>
<dbReference type="GO" id="GO:0008270">
    <property type="term" value="F:zinc ion binding"/>
    <property type="evidence" value="ECO:0007669"/>
    <property type="project" value="UniProtKB-KW"/>
</dbReference>
<keyword evidence="8" id="KW-1185">Reference proteome</keyword>
<gene>
    <name evidence="9" type="primary">LOC104588401</name>
</gene>
<dbReference type="Pfam" id="PF26102">
    <property type="entry name" value="Ig_SPL7"/>
    <property type="match status" value="1"/>
</dbReference>
<feature type="compositionally biased region" description="Polar residues" evidence="5">
    <location>
        <begin position="216"/>
        <end position="226"/>
    </location>
</feature>
<dbReference type="AlphaFoldDB" id="A0A1U7YVW1"/>
<dbReference type="InterPro" id="IPR004333">
    <property type="entry name" value="SBP_dom"/>
</dbReference>
<dbReference type="InParanoid" id="A0A1U7YVW1"/>
<dbReference type="Proteomes" id="UP000189703">
    <property type="component" value="Unplaced"/>
</dbReference>
<dbReference type="PANTHER" id="PTHR31251:SF108">
    <property type="entry name" value="SQUAMOSA PROMOTER-BINDING-LIKE PROTEIN 7"/>
    <property type="match status" value="1"/>
</dbReference>
<dbReference type="RefSeq" id="XP_010244609.1">
    <property type="nucleotide sequence ID" value="XM_010246307.2"/>
</dbReference>
<evidence type="ECO:0000256" key="3">
    <source>
        <dbReference type="ARBA" id="ARBA00022833"/>
    </source>
</evidence>
<feature type="region of interest" description="Disordered" evidence="5">
    <location>
        <begin position="61"/>
        <end position="81"/>
    </location>
</feature>
<dbReference type="Pfam" id="PF03110">
    <property type="entry name" value="SBP"/>
    <property type="match status" value="1"/>
</dbReference>
<dbReference type="InterPro" id="IPR044817">
    <property type="entry name" value="SBP-like"/>
</dbReference>
<dbReference type="OrthoDB" id="514967at2759"/>
<dbReference type="PROSITE" id="PS51141">
    <property type="entry name" value="ZF_SBP"/>
    <property type="match status" value="1"/>
</dbReference>
<dbReference type="KEGG" id="nnu:104588401"/>
<evidence type="ECO:0000256" key="6">
    <source>
        <dbReference type="SAM" id="Phobius"/>
    </source>
</evidence>
<evidence type="ECO:0000256" key="4">
    <source>
        <dbReference type="PROSITE-ProRule" id="PRU00470"/>
    </source>
</evidence>
<dbReference type="FunCoup" id="A0A1U7YVW1">
    <property type="interactions" value="2410"/>
</dbReference>
<proteinExistence type="predicted"/>
<feature type="transmembrane region" description="Helical" evidence="6">
    <location>
        <begin position="758"/>
        <end position="776"/>
    </location>
</feature>
<feature type="domain" description="SBP-type" evidence="7">
    <location>
        <begin position="127"/>
        <end position="204"/>
    </location>
</feature>
<keyword evidence="6" id="KW-0472">Membrane</keyword>
<keyword evidence="3" id="KW-0862">Zinc</keyword>
<reference evidence="9" key="1">
    <citation type="submission" date="2025-08" db="UniProtKB">
        <authorList>
            <consortium name="RefSeq"/>
        </authorList>
    </citation>
    <scope>IDENTIFICATION</scope>
</reference>
<evidence type="ECO:0000313" key="8">
    <source>
        <dbReference type="Proteomes" id="UP000189703"/>
    </source>
</evidence>
<evidence type="ECO:0000259" key="7">
    <source>
        <dbReference type="PROSITE" id="PS51141"/>
    </source>
</evidence>
<feature type="compositionally biased region" description="Polar residues" evidence="5">
    <location>
        <begin position="61"/>
        <end position="75"/>
    </location>
</feature>
<dbReference type="GO" id="GO:0001216">
    <property type="term" value="F:DNA-binding transcription activator activity"/>
    <property type="evidence" value="ECO:0000318"/>
    <property type="project" value="GO_Central"/>
</dbReference>
<dbReference type="OMA" id="ITSACCC"/>
<protein>
    <submittedName>
        <fullName evidence="9">Squamosa promoter-binding-like protein 7 isoform X1</fullName>
    </submittedName>
</protein>
<feature type="region of interest" description="Disordered" evidence="5">
    <location>
        <begin position="201"/>
        <end position="235"/>
    </location>
</feature>
<dbReference type="PANTHER" id="PTHR31251">
    <property type="entry name" value="SQUAMOSA PROMOTER-BINDING-LIKE PROTEIN 4"/>
    <property type="match status" value="1"/>
</dbReference>
<keyword evidence="6" id="KW-1133">Transmembrane helix</keyword>
<dbReference type="InterPro" id="IPR036893">
    <property type="entry name" value="SBP_sf"/>
</dbReference>
<name>A0A1U7YVW1_NELNU</name>
<feature type="region of interest" description="Disordered" evidence="5">
    <location>
        <begin position="1"/>
        <end position="20"/>
    </location>
</feature>
<dbReference type="eggNOG" id="ENOG502QUTN">
    <property type="taxonomic scope" value="Eukaryota"/>
</dbReference>
<feature type="compositionally biased region" description="Pro residues" evidence="5">
    <location>
        <begin position="1"/>
        <end position="11"/>
    </location>
</feature>
<keyword evidence="6" id="KW-0812">Transmembrane</keyword>
<dbReference type="GO" id="GO:0000976">
    <property type="term" value="F:transcription cis-regulatory region binding"/>
    <property type="evidence" value="ECO:0000318"/>
    <property type="project" value="GO_Central"/>
</dbReference>
<keyword evidence="2 4" id="KW-0863">Zinc-finger</keyword>
<organism evidence="8 9">
    <name type="scientific">Nelumbo nucifera</name>
    <name type="common">Sacred lotus</name>
    <dbReference type="NCBI Taxonomy" id="4432"/>
    <lineage>
        <taxon>Eukaryota</taxon>
        <taxon>Viridiplantae</taxon>
        <taxon>Streptophyta</taxon>
        <taxon>Embryophyta</taxon>
        <taxon>Tracheophyta</taxon>
        <taxon>Spermatophyta</taxon>
        <taxon>Magnoliopsida</taxon>
        <taxon>Proteales</taxon>
        <taxon>Nelumbonaceae</taxon>
        <taxon>Nelumbo</taxon>
    </lineage>
</organism>
<evidence type="ECO:0000256" key="1">
    <source>
        <dbReference type="ARBA" id="ARBA00022723"/>
    </source>
</evidence>
<evidence type="ECO:0000313" key="9">
    <source>
        <dbReference type="RefSeq" id="XP_010244609.1"/>
    </source>
</evidence>
<sequence>MEIPPPDPPVSPVRDRNPEMEIPQFLDEASAAWEWGNLLDFTVDDDQLIVSWETDNPTVAATSEVASEPSPSRGSDGSVRVRKRDPRLTCSNFLAGRIPCACPEIDEKDEEEAAVGKKRARTTPVGTARCQVPGCEADISELKGYHRRHRVCLRCANASSVVLDGQPKRYCQQCGKFHVLSDFDEGKRSCRRKLERHNKRRRRKSIDFRSAVENEPQGSGSLSPEDTTVDTEAGKDTLYLSNKVTESEISLELEDGHVSPPRSAPSLQNVQSDSVASFAASGEIHVDGAKENSKYAISSSLCENKNAYSSVCPTGRISFKLYDWNPAEFPRRLRHQIFQWLASMPVELEGYIRPGCTILTVFIAMPQAMWDKITEDATSYIYDFVSSPGSILLGKGAIHVYLNNLIFQVLKNGTSILNIKMEVQAPRLHYVSPTCFEAGKPMEFVACGSNLHQPKFRFLVSFAGKYLAYDYCISLQHEEIDCVAAHNCDHQMYKIYIPHTEPTLFGPAFIEVENESGISNYIPVLIGNREICSEMQALQQKFDVSLCSERHHLEVADAISGESKVLLLRQTAMSELLLDIAWLLKESELGNVQSFSTCTQIQRFNCLLDFLIKNNSTVVLTKVIESLKVLMGSEYNTINATDDRVRLFWEYMDSASKIVHRRFQHAKDLRTFSGSSMPEKDSFPQSYDQDDVNCSIQSNNQDTETRGEEIMGVVGTTNLKDSSITLALINRGDVMNVKYPRKPCGYILSNRVINSRPLIFMVVAAAMCFGICAVLFHPHKVGELTVTIRRCVWGIPGLRD</sequence>
<keyword evidence="1" id="KW-0479">Metal-binding</keyword>
<dbReference type="GO" id="GO:0005634">
    <property type="term" value="C:nucleus"/>
    <property type="evidence" value="ECO:0000318"/>
    <property type="project" value="GO_Central"/>
</dbReference>
<evidence type="ECO:0000256" key="5">
    <source>
        <dbReference type="SAM" id="MobiDB-lite"/>
    </source>
</evidence>
<dbReference type="SUPFAM" id="SSF103612">
    <property type="entry name" value="SBT domain"/>
    <property type="match status" value="1"/>
</dbReference>